<proteinExistence type="inferred from homology"/>
<evidence type="ECO:0000256" key="11">
    <source>
        <dbReference type="ARBA" id="ARBA00023224"/>
    </source>
</evidence>
<dbReference type="AlphaFoldDB" id="A0AAV6ZB10"/>
<feature type="domain" description="G-protein coupled receptors family 1 profile" evidence="14">
    <location>
        <begin position="40"/>
        <end position="288"/>
    </location>
</feature>
<feature type="transmembrane region" description="Helical" evidence="13">
    <location>
        <begin position="97"/>
        <end position="118"/>
    </location>
</feature>
<keyword evidence="5 13" id="KW-0552">Olfaction</keyword>
<evidence type="ECO:0000256" key="9">
    <source>
        <dbReference type="ARBA" id="ARBA00023170"/>
    </source>
</evidence>
<feature type="transmembrane region" description="Helical" evidence="13">
    <location>
        <begin position="24"/>
        <end position="50"/>
    </location>
</feature>
<keyword evidence="3 13" id="KW-0716">Sensory transduction</keyword>
<keyword evidence="4 12" id="KW-0812">Transmembrane</keyword>
<dbReference type="CDD" id="cd13954">
    <property type="entry name" value="7tmA_OR"/>
    <property type="match status" value="1"/>
</dbReference>
<dbReference type="InterPro" id="IPR000276">
    <property type="entry name" value="GPCR_Rhodpsn"/>
</dbReference>
<evidence type="ECO:0000256" key="7">
    <source>
        <dbReference type="ARBA" id="ARBA00023040"/>
    </source>
</evidence>
<evidence type="ECO:0000256" key="5">
    <source>
        <dbReference type="ARBA" id="ARBA00022725"/>
    </source>
</evidence>
<dbReference type="EMBL" id="WNYA01002156">
    <property type="protein sequence ID" value="KAG8544574.1"/>
    <property type="molecule type" value="Genomic_DNA"/>
</dbReference>
<evidence type="ECO:0000256" key="4">
    <source>
        <dbReference type="ARBA" id="ARBA00022692"/>
    </source>
</evidence>
<keyword evidence="11 12" id="KW-0807">Transducer</keyword>
<dbReference type="GO" id="GO:0004930">
    <property type="term" value="F:G protein-coupled receptor activity"/>
    <property type="evidence" value="ECO:0007669"/>
    <property type="project" value="UniProtKB-KW"/>
</dbReference>
<keyword evidence="2 13" id="KW-1003">Cell membrane</keyword>
<comment type="similarity">
    <text evidence="12">Belongs to the G-protein coupled receptor 1 family.</text>
</comment>
<dbReference type="PROSITE" id="PS00237">
    <property type="entry name" value="G_PROTEIN_RECEP_F1_1"/>
    <property type="match status" value="1"/>
</dbReference>
<feature type="transmembrane region" description="Helical" evidence="13">
    <location>
        <begin position="204"/>
        <end position="223"/>
    </location>
</feature>
<dbReference type="FunFam" id="1.20.1070.10:FF:000010">
    <property type="entry name" value="Olfactory receptor"/>
    <property type="match status" value="1"/>
</dbReference>
<accession>A0AAV6ZB10</accession>
<feature type="transmembrane region" description="Helical" evidence="13">
    <location>
        <begin position="235"/>
        <end position="258"/>
    </location>
</feature>
<protein>
    <recommendedName>
        <fullName evidence="13">Olfactory receptor</fullName>
    </recommendedName>
</protein>
<evidence type="ECO:0000259" key="14">
    <source>
        <dbReference type="PROSITE" id="PS50262"/>
    </source>
</evidence>
<evidence type="ECO:0000256" key="6">
    <source>
        <dbReference type="ARBA" id="ARBA00022989"/>
    </source>
</evidence>
<evidence type="ECO:0000256" key="12">
    <source>
        <dbReference type="RuleBase" id="RU000688"/>
    </source>
</evidence>
<dbReference type="InterPro" id="IPR000725">
    <property type="entry name" value="Olfact_rcpt"/>
</dbReference>
<dbReference type="InterPro" id="IPR017452">
    <property type="entry name" value="GPCR_Rhodpsn_7TM"/>
</dbReference>
<sequence length="310" mass="35723">MLVNITEGEGFILLGFYEYPHLRIPLFLIFLLSYILSVLENVTLIVIIYLDVKLHKPMYFFLCNLSFIDVSFTSLIVPKFLFTFVDKQKISLLQCMMQVYIFIGLQSAELLILTVMSYDRYVAICNPFHYNYVLNRKVCILLVAWTWLISFLDPAPIVNTISHFRFRKSREIDHLFCDLVPLLELACGDTSMVESLIVMEGGSVVIFSFVFTAISYIFIIRVISKISSSLGKQKAFSTCSSHLIVITLLYLTLVLVYLKQPSKNNPHNTKPVSILNTVMIQMLNPLLYSLRNSEVKEAFRRCVRKVVMFS</sequence>
<keyword evidence="6 13" id="KW-1133">Transmembrane helix</keyword>
<keyword evidence="10" id="KW-0325">Glycoprotein</keyword>
<dbReference type="PANTHER" id="PTHR26452">
    <property type="entry name" value="OLFACTORY RECEPTOR"/>
    <property type="match status" value="1"/>
</dbReference>
<evidence type="ECO:0000256" key="8">
    <source>
        <dbReference type="ARBA" id="ARBA00023136"/>
    </source>
</evidence>
<dbReference type="GO" id="GO:0005886">
    <property type="term" value="C:plasma membrane"/>
    <property type="evidence" value="ECO:0007669"/>
    <property type="project" value="UniProtKB-SubCell"/>
</dbReference>
<feature type="transmembrane region" description="Helical" evidence="13">
    <location>
        <begin position="270"/>
        <end position="290"/>
    </location>
</feature>
<dbReference type="PRINTS" id="PR00245">
    <property type="entry name" value="OLFACTORYR"/>
</dbReference>
<name>A0AAV6ZB10_ENGPU</name>
<dbReference type="GO" id="GO:0004984">
    <property type="term" value="F:olfactory receptor activity"/>
    <property type="evidence" value="ECO:0007669"/>
    <property type="project" value="InterPro"/>
</dbReference>
<keyword evidence="8 13" id="KW-0472">Membrane</keyword>
<evidence type="ECO:0000256" key="1">
    <source>
        <dbReference type="ARBA" id="ARBA00004651"/>
    </source>
</evidence>
<dbReference type="Proteomes" id="UP000824782">
    <property type="component" value="Unassembled WGS sequence"/>
</dbReference>
<dbReference type="Pfam" id="PF13853">
    <property type="entry name" value="7tm_4"/>
    <property type="match status" value="1"/>
</dbReference>
<dbReference type="InterPro" id="IPR050516">
    <property type="entry name" value="Olfactory_GPCR"/>
</dbReference>
<evidence type="ECO:0000313" key="16">
    <source>
        <dbReference type="Proteomes" id="UP000824782"/>
    </source>
</evidence>
<keyword evidence="9 12" id="KW-0675">Receptor</keyword>
<comment type="subcellular location">
    <subcellularLocation>
        <location evidence="1 13">Cell membrane</location>
        <topology evidence="1 13">Multi-pass membrane protein</topology>
    </subcellularLocation>
</comment>
<gene>
    <name evidence="15" type="ORF">GDO81_022243</name>
</gene>
<keyword evidence="7 12" id="KW-0297">G-protein coupled receptor</keyword>
<evidence type="ECO:0000256" key="13">
    <source>
        <dbReference type="RuleBase" id="RU363047"/>
    </source>
</evidence>
<feature type="transmembrane region" description="Helical" evidence="13">
    <location>
        <begin position="138"/>
        <end position="158"/>
    </location>
</feature>
<dbReference type="PRINTS" id="PR00237">
    <property type="entry name" value="GPCRRHODOPSN"/>
</dbReference>
<organism evidence="15 16">
    <name type="scientific">Engystomops pustulosus</name>
    <name type="common">Tungara frog</name>
    <name type="synonym">Physalaemus pustulosus</name>
    <dbReference type="NCBI Taxonomy" id="76066"/>
    <lineage>
        <taxon>Eukaryota</taxon>
        <taxon>Metazoa</taxon>
        <taxon>Chordata</taxon>
        <taxon>Craniata</taxon>
        <taxon>Vertebrata</taxon>
        <taxon>Euteleostomi</taxon>
        <taxon>Amphibia</taxon>
        <taxon>Batrachia</taxon>
        <taxon>Anura</taxon>
        <taxon>Neobatrachia</taxon>
        <taxon>Hyloidea</taxon>
        <taxon>Leptodactylidae</taxon>
        <taxon>Leiuperinae</taxon>
        <taxon>Engystomops</taxon>
    </lineage>
</organism>
<comment type="caution">
    <text evidence="15">The sequence shown here is derived from an EMBL/GenBank/DDBJ whole genome shotgun (WGS) entry which is preliminary data.</text>
</comment>
<reference evidence="15" key="1">
    <citation type="thesis" date="2020" institute="ProQuest LLC" country="789 East Eisenhower Parkway, Ann Arbor, MI, USA">
        <title>Comparative Genomics and Chromosome Evolution.</title>
        <authorList>
            <person name="Mudd A.B."/>
        </authorList>
    </citation>
    <scope>NUCLEOTIDE SEQUENCE</scope>
    <source>
        <strain evidence="15">237g6f4</strain>
        <tissue evidence="15">Blood</tissue>
    </source>
</reference>
<dbReference type="Gene3D" id="1.20.1070.10">
    <property type="entry name" value="Rhodopsin 7-helix transmembrane proteins"/>
    <property type="match status" value="1"/>
</dbReference>
<evidence type="ECO:0000256" key="2">
    <source>
        <dbReference type="ARBA" id="ARBA00022475"/>
    </source>
</evidence>
<dbReference type="SUPFAM" id="SSF81321">
    <property type="entry name" value="Family A G protein-coupled receptor-like"/>
    <property type="match status" value="1"/>
</dbReference>
<evidence type="ECO:0000256" key="10">
    <source>
        <dbReference type="ARBA" id="ARBA00023180"/>
    </source>
</evidence>
<dbReference type="PROSITE" id="PS50262">
    <property type="entry name" value="G_PROTEIN_RECEP_F1_2"/>
    <property type="match status" value="1"/>
</dbReference>
<evidence type="ECO:0000256" key="3">
    <source>
        <dbReference type="ARBA" id="ARBA00022606"/>
    </source>
</evidence>
<feature type="transmembrane region" description="Helical" evidence="13">
    <location>
        <begin position="57"/>
        <end position="77"/>
    </location>
</feature>
<evidence type="ECO:0000313" key="15">
    <source>
        <dbReference type="EMBL" id="KAG8544574.1"/>
    </source>
</evidence>
<keyword evidence="16" id="KW-1185">Reference proteome</keyword>